<feature type="region of interest" description="Disordered" evidence="1">
    <location>
        <begin position="39"/>
        <end position="111"/>
    </location>
</feature>
<dbReference type="EMBL" id="JAWZYT010003301">
    <property type="protein sequence ID" value="KAK4299101.1"/>
    <property type="molecule type" value="Genomic_DNA"/>
</dbReference>
<sequence length="111" mass="13022">MIRQYWNKKERKSYTLSPVFVDKVGDAARCTTITLQIHHNKQHRITFHQTQSYHNTTPPPHQQQQQQQPPQPPQPPQTTQQQQQPPQPPPPPDYRDLRPPEPLRSWLVPGA</sequence>
<name>A0AAE1P0X2_9EUCA</name>
<dbReference type="AlphaFoldDB" id="A0AAE1P0X2"/>
<dbReference type="Proteomes" id="UP001292094">
    <property type="component" value="Unassembled WGS sequence"/>
</dbReference>
<organism evidence="2 3">
    <name type="scientific">Petrolisthes manimaculis</name>
    <dbReference type="NCBI Taxonomy" id="1843537"/>
    <lineage>
        <taxon>Eukaryota</taxon>
        <taxon>Metazoa</taxon>
        <taxon>Ecdysozoa</taxon>
        <taxon>Arthropoda</taxon>
        <taxon>Crustacea</taxon>
        <taxon>Multicrustacea</taxon>
        <taxon>Malacostraca</taxon>
        <taxon>Eumalacostraca</taxon>
        <taxon>Eucarida</taxon>
        <taxon>Decapoda</taxon>
        <taxon>Pleocyemata</taxon>
        <taxon>Anomura</taxon>
        <taxon>Galatheoidea</taxon>
        <taxon>Porcellanidae</taxon>
        <taxon>Petrolisthes</taxon>
    </lineage>
</organism>
<gene>
    <name evidence="2" type="ORF">Pmani_028606</name>
</gene>
<evidence type="ECO:0000313" key="2">
    <source>
        <dbReference type="EMBL" id="KAK4299101.1"/>
    </source>
</evidence>
<comment type="caution">
    <text evidence="2">The sequence shown here is derived from an EMBL/GenBank/DDBJ whole genome shotgun (WGS) entry which is preliminary data.</text>
</comment>
<reference evidence="2" key="1">
    <citation type="submission" date="2023-11" db="EMBL/GenBank/DDBJ databases">
        <title>Genome assemblies of two species of porcelain crab, Petrolisthes cinctipes and Petrolisthes manimaculis (Anomura: Porcellanidae).</title>
        <authorList>
            <person name="Angst P."/>
        </authorList>
    </citation>
    <scope>NUCLEOTIDE SEQUENCE</scope>
    <source>
        <strain evidence="2">PB745_02</strain>
        <tissue evidence="2">Gill</tissue>
    </source>
</reference>
<evidence type="ECO:0000256" key="1">
    <source>
        <dbReference type="SAM" id="MobiDB-lite"/>
    </source>
</evidence>
<protein>
    <submittedName>
        <fullName evidence="2">Uncharacterized protein</fullName>
    </submittedName>
</protein>
<evidence type="ECO:0000313" key="3">
    <source>
        <dbReference type="Proteomes" id="UP001292094"/>
    </source>
</evidence>
<keyword evidence="3" id="KW-1185">Reference proteome</keyword>
<proteinExistence type="predicted"/>
<accession>A0AAE1P0X2</accession>